<dbReference type="RefSeq" id="WP_258540634.1">
    <property type="nucleotide sequence ID" value="NZ_OU015584.1"/>
</dbReference>
<name>A0A916N8R1_9FLAO</name>
<keyword evidence="1" id="KW-0732">Signal</keyword>
<dbReference type="AlphaFoldDB" id="A0A916N8R1"/>
<evidence type="ECO:0000256" key="1">
    <source>
        <dbReference type="SAM" id="SignalP"/>
    </source>
</evidence>
<sequence>MKLSVFVFFFSFLLISCAKKEGCTDTKALNYNPNDKVSCCCNYNGFVSFYTKKGYQNGDILIYIDSVYVIKMEGIYTVDHEPSCNTGYAPVENVAYLEDGSHYYECIQSDSTICSGNINTSTNSCLYIEVN</sequence>
<dbReference type="KEGG" id="ptan:CRYO30217_00398"/>
<gene>
    <name evidence="2" type="ORF">CRYO30217_00398</name>
</gene>
<accession>A0A916N8R1</accession>
<protein>
    <recommendedName>
        <fullName evidence="4">Lipoprotein</fullName>
    </recommendedName>
</protein>
<evidence type="ECO:0000313" key="3">
    <source>
        <dbReference type="Proteomes" id="UP000683507"/>
    </source>
</evidence>
<reference evidence="2" key="1">
    <citation type="submission" date="2021-04" db="EMBL/GenBank/DDBJ databases">
        <authorList>
            <person name="Rodrigo-Torres L."/>
            <person name="Arahal R. D."/>
            <person name="Lucena T."/>
        </authorList>
    </citation>
    <scope>NUCLEOTIDE SEQUENCE</scope>
    <source>
        <strain evidence="2">AS29M-1</strain>
    </source>
</reference>
<dbReference type="PROSITE" id="PS51257">
    <property type="entry name" value="PROKAR_LIPOPROTEIN"/>
    <property type="match status" value="1"/>
</dbReference>
<keyword evidence="3" id="KW-1185">Reference proteome</keyword>
<evidence type="ECO:0008006" key="4">
    <source>
        <dbReference type="Google" id="ProtNLM"/>
    </source>
</evidence>
<organism evidence="2 3">
    <name type="scientific">Parvicella tangerina</name>
    <dbReference type="NCBI Taxonomy" id="2829795"/>
    <lineage>
        <taxon>Bacteria</taxon>
        <taxon>Pseudomonadati</taxon>
        <taxon>Bacteroidota</taxon>
        <taxon>Flavobacteriia</taxon>
        <taxon>Flavobacteriales</taxon>
        <taxon>Parvicellaceae</taxon>
        <taxon>Parvicella</taxon>
    </lineage>
</organism>
<evidence type="ECO:0000313" key="2">
    <source>
        <dbReference type="EMBL" id="CAG5077476.1"/>
    </source>
</evidence>
<feature type="chain" id="PRO_5037870099" description="Lipoprotein" evidence="1">
    <location>
        <begin position="19"/>
        <end position="131"/>
    </location>
</feature>
<feature type="signal peptide" evidence="1">
    <location>
        <begin position="1"/>
        <end position="18"/>
    </location>
</feature>
<proteinExistence type="predicted"/>
<dbReference type="Proteomes" id="UP000683507">
    <property type="component" value="Chromosome"/>
</dbReference>
<dbReference type="EMBL" id="OU015584">
    <property type="protein sequence ID" value="CAG5077476.1"/>
    <property type="molecule type" value="Genomic_DNA"/>
</dbReference>